<evidence type="ECO:0000256" key="3">
    <source>
        <dbReference type="ARBA" id="ARBA00022723"/>
    </source>
</evidence>
<dbReference type="KEGG" id="bgp:BGL_2c09580"/>
<evidence type="ECO:0000313" key="6">
    <source>
        <dbReference type="EMBL" id="AJK49036.1"/>
    </source>
</evidence>
<dbReference type="InterPro" id="IPR006355">
    <property type="entry name" value="LHPP/HDHD2"/>
</dbReference>
<keyword evidence="6" id="KW-0378">Hydrolase</keyword>
<keyword evidence="7" id="KW-1185">Reference proteome</keyword>
<evidence type="ECO:0000256" key="1">
    <source>
        <dbReference type="ARBA" id="ARBA00001946"/>
    </source>
</evidence>
<dbReference type="Pfam" id="PF13344">
    <property type="entry name" value="Hydrolase_6"/>
    <property type="match status" value="1"/>
</dbReference>
<dbReference type="GO" id="GO:0005737">
    <property type="term" value="C:cytoplasm"/>
    <property type="evidence" value="ECO:0007669"/>
    <property type="project" value="TreeGrafter"/>
</dbReference>
<gene>
    <name evidence="6" type="ORF">BGL_2c09580</name>
</gene>
<dbReference type="EMBL" id="CP002581">
    <property type="protein sequence ID" value="AJK49036.1"/>
    <property type="molecule type" value="Genomic_DNA"/>
</dbReference>
<evidence type="ECO:0000256" key="4">
    <source>
        <dbReference type="ARBA" id="ARBA00022842"/>
    </source>
</evidence>
<keyword evidence="3" id="KW-0479">Metal-binding</keyword>
<sequence length="260" mass="27335">MIDTLLCDIDGTLLHRGAALPGAAAALRAARDAGLGIRLLTNITAKTPRELAAQLGEAGIEVEAGEILTATTACVGHLLAQPGKRCHLIVPDSARAAFEAVAIDDVQPDFVVIGDIGDAFDYATLNRAFRMLRGGASLIALQKNLFWFDVDGERLDCGAFVVGLEAAAGTQAVVTGKPSRVFFEAALRELGASAQRAVVIGDDIATDMAGARAIGAHALHVRTGKHRPEWLDQHAGSIDSVLDSIADLPAWLDRFGARRV</sequence>
<comment type="similarity">
    <text evidence="2">Belongs to the HAD-like hydrolase superfamily.</text>
</comment>
<accession>A0A0B6S9V3</accession>
<dbReference type="SUPFAM" id="SSF56784">
    <property type="entry name" value="HAD-like"/>
    <property type="match status" value="1"/>
</dbReference>
<evidence type="ECO:0000256" key="5">
    <source>
        <dbReference type="ARBA" id="ARBA00039666"/>
    </source>
</evidence>
<dbReference type="HOGENOM" id="CLU_043473_4_0_4"/>
<keyword evidence="4" id="KW-0460">Magnesium</keyword>
<reference evidence="7" key="1">
    <citation type="submission" date="2011-03" db="EMBL/GenBank/DDBJ databases">
        <authorList>
            <person name="Voget S."/>
            <person name="Streit W.R."/>
            <person name="Jaeger K.E."/>
            <person name="Daniel R."/>
        </authorList>
    </citation>
    <scope>NUCLEOTIDE SEQUENCE [LARGE SCALE GENOMIC DNA]</scope>
    <source>
        <strain evidence="7">PG1</strain>
    </source>
</reference>
<dbReference type="PANTHER" id="PTHR19288">
    <property type="entry name" value="4-NITROPHENYLPHOSPHATASE-RELATED"/>
    <property type="match status" value="1"/>
</dbReference>
<comment type="cofactor">
    <cofactor evidence="1">
        <name>Mg(2+)</name>
        <dbReference type="ChEBI" id="CHEBI:18420"/>
    </cofactor>
</comment>
<dbReference type="GO" id="GO:0046872">
    <property type="term" value="F:metal ion binding"/>
    <property type="evidence" value="ECO:0007669"/>
    <property type="project" value="UniProtKB-KW"/>
</dbReference>
<dbReference type="Proteomes" id="UP000031838">
    <property type="component" value="Chromosome 2"/>
</dbReference>
<evidence type="ECO:0000313" key="7">
    <source>
        <dbReference type="Proteomes" id="UP000031838"/>
    </source>
</evidence>
<dbReference type="InterPro" id="IPR036412">
    <property type="entry name" value="HAD-like_sf"/>
</dbReference>
<dbReference type="NCBIfam" id="TIGR01458">
    <property type="entry name" value="HAD-SF-IIA-hyp3"/>
    <property type="match status" value="1"/>
</dbReference>
<organism evidence="6 7">
    <name type="scientific">Burkholderia plantarii</name>
    <dbReference type="NCBI Taxonomy" id="41899"/>
    <lineage>
        <taxon>Bacteria</taxon>
        <taxon>Pseudomonadati</taxon>
        <taxon>Pseudomonadota</taxon>
        <taxon>Betaproteobacteria</taxon>
        <taxon>Burkholderiales</taxon>
        <taxon>Burkholderiaceae</taxon>
        <taxon>Burkholderia</taxon>
    </lineage>
</organism>
<dbReference type="GO" id="GO:0016791">
    <property type="term" value="F:phosphatase activity"/>
    <property type="evidence" value="ECO:0007669"/>
    <property type="project" value="InterPro"/>
</dbReference>
<dbReference type="NCBIfam" id="TIGR01460">
    <property type="entry name" value="HAD-SF-IIA"/>
    <property type="match status" value="1"/>
</dbReference>
<dbReference type="InterPro" id="IPR006357">
    <property type="entry name" value="HAD-SF_hydro_IIA"/>
</dbReference>
<dbReference type="AlphaFoldDB" id="A0A0B6S9V3"/>
<dbReference type="PANTHER" id="PTHR19288:SF46">
    <property type="entry name" value="HALOACID DEHALOGENASE-LIKE HYDROLASE DOMAIN-CONTAINING PROTEIN 2"/>
    <property type="match status" value="1"/>
</dbReference>
<evidence type="ECO:0000256" key="2">
    <source>
        <dbReference type="ARBA" id="ARBA00007958"/>
    </source>
</evidence>
<dbReference type="Gene3D" id="3.40.50.1000">
    <property type="entry name" value="HAD superfamily/HAD-like"/>
    <property type="match status" value="2"/>
</dbReference>
<dbReference type="RefSeq" id="WP_042627568.1">
    <property type="nucleotide sequence ID" value="NZ_CP002581.1"/>
</dbReference>
<protein>
    <recommendedName>
        <fullName evidence="5">Haloacid dehalogenase-like hydrolase domain-containing protein 2</fullName>
    </recommendedName>
</protein>
<name>A0A0B6S9V3_BURPL</name>
<reference evidence="6 7" key="2">
    <citation type="journal article" date="2016" name="Appl. Microbiol. Biotechnol.">
        <title>Mutations improving production and secretion of extracellular lipase by Burkholderia glumae PG1.</title>
        <authorList>
            <person name="Knapp A."/>
            <person name="Voget S."/>
            <person name="Gao R."/>
            <person name="Zaburannyi N."/>
            <person name="Krysciak D."/>
            <person name="Breuer M."/>
            <person name="Hauer B."/>
            <person name="Streit W.R."/>
            <person name="Muller R."/>
            <person name="Daniel R."/>
            <person name="Jaeger K.E."/>
        </authorList>
    </citation>
    <scope>NUCLEOTIDE SEQUENCE [LARGE SCALE GENOMIC DNA]</scope>
    <source>
        <strain evidence="6 7">PG1</strain>
    </source>
</reference>
<proteinExistence type="inferred from homology"/>
<dbReference type="InterPro" id="IPR023214">
    <property type="entry name" value="HAD_sf"/>
</dbReference>
<dbReference type="Pfam" id="PF13242">
    <property type="entry name" value="Hydrolase_like"/>
    <property type="match status" value="1"/>
</dbReference>